<accession>A0A5C3FCH5</accession>
<dbReference type="EMBL" id="OOIP01000038">
    <property type="protein sequence ID" value="SPO42134.1"/>
    <property type="molecule type" value="Genomic_DNA"/>
</dbReference>
<evidence type="ECO:0000313" key="3">
    <source>
        <dbReference type="Proteomes" id="UP000323386"/>
    </source>
</evidence>
<sequence length="313" mass="34247">MRPAQHHRRRWLGVPLGPRGLLRFEGRGPRRAFIYAPSVGRYKEASPSTHVLYLPVFHFAPDSFWLLWLVHVEDTLQPTVRSSLSSAQQSHLTAVAPPLASGSDTFITLPYSPVTTCLSALARARGTTPKIISVQPAALVDAAKPPTSAKRGRTLHAAAAAPHSQDSDIRPSMGRTLEARGATVGSARLPASSMHFRSQIETLHLRPRPIASSTSQNNPLSESHRSFLDVGRSMQKHWLVLYLRASPSSKVASGRSHRHRLLRRSRGAGWCLDSAHRSLTSMPVPPRIAELCDQASEGEPQSIKPDRAVLALP</sequence>
<protein>
    <submittedName>
        <fullName evidence="2">Uncharacterized protein</fullName>
    </submittedName>
</protein>
<proteinExistence type="predicted"/>
<name>A0A5C3FCH5_9BASI</name>
<dbReference type="AlphaFoldDB" id="A0A5C3FCH5"/>
<feature type="region of interest" description="Disordered" evidence="1">
    <location>
        <begin position="143"/>
        <end position="171"/>
    </location>
</feature>
<dbReference type="Proteomes" id="UP000323386">
    <property type="component" value="Unassembled WGS sequence"/>
</dbReference>
<reference evidence="2 3" key="1">
    <citation type="submission" date="2018-03" db="EMBL/GenBank/DDBJ databases">
        <authorList>
            <person name="Guldener U."/>
        </authorList>
    </citation>
    <scope>NUCLEOTIDE SEQUENCE [LARGE SCALE GENOMIC DNA]</scope>
    <source>
        <strain evidence="2 3">DAOM196992</strain>
    </source>
</reference>
<evidence type="ECO:0000256" key="1">
    <source>
        <dbReference type="SAM" id="MobiDB-lite"/>
    </source>
</evidence>
<gene>
    <name evidence="2" type="ORF">PSFLO_07617</name>
</gene>
<organism evidence="2 3">
    <name type="scientific">Pseudozyma flocculosa</name>
    <dbReference type="NCBI Taxonomy" id="84751"/>
    <lineage>
        <taxon>Eukaryota</taxon>
        <taxon>Fungi</taxon>
        <taxon>Dikarya</taxon>
        <taxon>Basidiomycota</taxon>
        <taxon>Ustilaginomycotina</taxon>
        <taxon>Ustilaginomycetes</taxon>
        <taxon>Ustilaginales</taxon>
        <taxon>Ustilaginaceae</taxon>
        <taxon>Pseudozyma</taxon>
    </lineage>
</organism>
<keyword evidence="3" id="KW-1185">Reference proteome</keyword>
<evidence type="ECO:0000313" key="2">
    <source>
        <dbReference type="EMBL" id="SPO42134.1"/>
    </source>
</evidence>